<evidence type="ECO:0008006" key="3">
    <source>
        <dbReference type="Google" id="ProtNLM"/>
    </source>
</evidence>
<sequence>MNFIKKQDKAKLIRMGMTAVALLAVLFLGCEKTLPANVNHICTPGAREYIEVIADPYGMGEPAVMLKCKSNDREVSKFIYTSHQGAQKVHHLLQFQPGSNEKIGERTFNEKPLPPNPELDTNVLLSGQYCGLIDIKYFDKRGKIVSVVINKPCFSDPSDANATAEIPVEQLEKTPELNGVLCVIDIDNIWTCPEGDTCGKIPGQCL</sequence>
<accession>A0A2H0V6E9</accession>
<name>A0A2H0V6E9_9BACT</name>
<evidence type="ECO:0000313" key="2">
    <source>
        <dbReference type="Proteomes" id="UP000229901"/>
    </source>
</evidence>
<gene>
    <name evidence="1" type="ORF">COT97_03760</name>
</gene>
<organism evidence="1 2">
    <name type="scientific">Candidatus Falkowbacteria bacterium CG10_big_fil_rev_8_21_14_0_10_39_11</name>
    <dbReference type="NCBI Taxonomy" id="1974565"/>
    <lineage>
        <taxon>Bacteria</taxon>
        <taxon>Candidatus Falkowiibacteriota</taxon>
    </lineage>
</organism>
<dbReference type="EMBL" id="PFAP01000026">
    <property type="protein sequence ID" value="PIR93989.1"/>
    <property type="molecule type" value="Genomic_DNA"/>
</dbReference>
<protein>
    <recommendedName>
        <fullName evidence="3">Lipoprotein</fullName>
    </recommendedName>
</protein>
<dbReference type="AlphaFoldDB" id="A0A2H0V6E9"/>
<proteinExistence type="predicted"/>
<comment type="caution">
    <text evidence="1">The sequence shown here is derived from an EMBL/GenBank/DDBJ whole genome shotgun (WGS) entry which is preliminary data.</text>
</comment>
<evidence type="ECO:0000313" key="1">
    <source>
        <dbReference type="EMBL" id="PIR93989.1"/>
    </source>
</evidence>
<reference evidence="2" key="1">
    <citation type="submission" date="2017-09" db="EMBL/GenBank/DDBJ databases">
        <title>Depth-based differentiation of microbial function through sediment-hosted aquifers and enrichment of novel symbionts in the deep terrestrial subsurface.</title>
        <authorList>
            <person name="Probst A.J."/>
            <person name="Ladd B."/>
            <person name="Jarett J.K."/>
            <person name="Geller-Mcgrath D.E."/>
            <person name="Sieber C.M.K."/>
            <person name="Emerson J.B."/>
            <person name="Anantharaman K."/>
            <person name="Thomas B.C."/>
            <person name="Malmstrom R."/>
            <person name="Stieglmeier M."/>
            <person name="Klingl A."/>
            <person name="Woyke T."/>
            <person name="Ryan C.M."/>
            <person name="Banfield J.F."/>
        </authorList>
    </citation>
    <scope>NUCLEOTIDE SEQUENCE [LARGE SCALE GENOMIC DNA]</scope>
</reference>
<dbReference type="PROSITE" id="PS51257">
    <property type="entry name" value="PROKAR_LIPOPROTEIN"/>
    <property type="match status" value="1"/>
</dbReference>
<dbReference type="Proteomes" id="UP000229901">
    <property type="component" value="Unassembled WGS sequence"/>
</dbReference>